<evidence type="ECO:0000313" key="2">
    <source>
        <dbReference type="EMBL" id="EUA47331.1"/>
    </source>
</evidence>
<sequence>MEAERRVHALGADPQRLLCWGRTSGYRHKRQKRKHDGTKHRGRLTRFGSI</sequence>
<dbReference type="Proteomes" id="UP000020103">
    <property type="component" value="Unassembled WGS sequence"/>
</dbReference>
<evidence type="ECO:0000313" key="3">
    <source>
        <dbReference type="Proteomes" id="UP000020103"/>
    </source>
</evidence>
<dbReference type="AlphaFoldDB" id="A0A829Q403"/>
<proteinExistence type="predicted"/>
<feature type="compositionally biased region" description="Basic residues" evidence="1">
    <location>
        <begin position="28"/>
        <end position="44"/>
    </location>
</feature>
<accession>A0A829Q403</accession>
<comment type="caution">
    <text evidence="2">The sequence shown here is derived from an EMBL/GenBank/DDBJ whole genome shotgun (WGS) entry which is preliminary data.</text>
</comment>
<evidence type="ECO:0000256" key="1">
    <source>
        <dbReference type="SAM" id="MobiDB-lite"/>
    </source>
</evidence>
<organism evidence="2 3">
    <name type="scientific">Mycobacteroides abscessus 21</name>
    <dbReference type="NCBI Taxonomy" id="1299324"/>
    <lineage>
        <taxon>Bacteria</taxon>
        <taxon>Bacillati</taxon>
        <taxon>Actinomycetota</taxon>
        <taxon>Actinomycetes</taxon>
        <taxon>Mycobacteriales</taxon>
        <taxon>Mycobacteriaceae</taxon>
        <taxon>Mycobacteroides</taxon>
        <taxon>Mycobacteroides abscessus</taxon>
    </lineage>
</organism>
<gene>
    <name evidence="2" type="ORF">I543_0311</name>
</gene>
<reference evidence="2 3" key="1">
    <citation type="submission" date="2013-12" db="EMBL/GenBank/DDBJ databases">
        <authorList>
            <person name="Madinger N."/>
            <person name="Lenaerts A."/>
            <person name="Ordway D."/>
            <person name="DeGroote M.A."/>
            <person name="Parker T."/>
            <person name="Sizemore C."/>
            <person name="Tallon L.J."/>
            <person name="Sadzewicz L.K."/>
            <person name="Sengamalay N."/>
            <person name="Fraser C.M."/>
            <person name="Hine E."/>
            <person name="Shefchek K.A."/>
            <person name="Das S.P."/>
            <person name="Tettelin H."/>
        </authorList>
    </citation>
    <scope>NUCLEOTIDE SEQUENCE [LARGE SCALE GENOMIC DNA]</scope>
    <source>
        <strain evidence="2 3">21</strain>
    </source>
</reference>
<dbReference type="EMBL" id="JAOF01000001">
    <property type="protein sequence ID" value="EUA47331.1"/>
    <property type="molecule type" value="Genomic_DNA"/>
</dbReference>
<feature type="region of interest" description="Disordered" evidence="1">
    <location>
        <begin position="28"/>
        <end position="50"/>
    </location>
</feature>
<name>A0A829Q403_9MYCO</name>
<protein>
    <submittedName>
        <fullName evidence="2">Uncharacterized protein</fullName>
    </submittedName>
</protein>